<evidence type="ECO:0000313" key="2">
    <source>
        <dbReference type="EMBL" id="HIZ69531.1"/>
    </source>
</evidence>
<reference evidence="2" key="1">
    <citation type="journal article" date="2021" name="PeerJ">
        <title>Extensive microbial diversity within the chicken gut microbiome revealed by metagenomics and culture.</title>
        <authorList>
            <person name="Gilroy R."/>
            <person name="Ravi A."/>
            <person name="Getino M."/>
            <person name="Pursley I."/>
            <person name="Horton D.L."/>
            <person name="Alikhan N.F."/>
            <person name="Baker D."/>
            <person name="Gharbi K."/>
            <person name="Hall N."/>
            <person name="Watson M."/>
            <person name="Adriaenssens E.M."/>
            <person name="Foster-Nyarko E."/>
            <person name="Jarju S."/>
            <person name="Secka A."/>
            <person name="Antonio M."/>
            <person name="Oren A."/>
            <person name="Chaudhuri R.R."/>
            <person name="La Ragione R."/>
            <person name="Hildebrand F."/>
            <person name="Pallen M.J."/>
        </authorList>
    </citation>
    <scope>NUCLEOTIDE SEQUENCE</scope>
    <source>
        <strain evidence="2">ChiHecec3B27-8219</strain>
    </source>
</reference>
<evidence type="ECO:0000313" key="3">
    <source>
        <dbReference type="Proteomes" id="UP000824055"/>
    </source>
</evidence>
<dbReference type="AlphaFoldDB" id="A0A9D2JW56"/>
<dbReference type="PANTHER" id="PTHR28008:SF1">
    <property type="entry name" value="DOMAIN PROTEIN, PUTATIVE (AFU_ORTHOLOGUE AFUA_3G10980)-RELATED"/>
    <property type="match status" value="1"/>
</dbReference>
<name>A0A9D2JW56_9BACT</name>
<keyword evidence="1" id="KW-0472">Membrane</keyword>
<keyword evidence="1" id="KW-0812">Transmembrane</keyword>
<evidence type="ECO:0000256" key="1">
    <source>
        <dbReference type="SAM" id="Phobius"/>
    </source>
</evidence>
<comment type="caution">
    <text evidence="2">The sequence shown here is derived from an EMBL/GenBank/DDBJ whole genome shotgun (WGS) entry which is preliminary data.</text>
</comment>
<protein>
    <submittedName>
        <fullName evidence="2">VanZ family protein</fullName>
    </submittedName>
</protein>
<dbReference type="PANTHER" id="PTHR28008">
    <property type="entry name" value="DOMAIN PROTEIN, PUTATIVE (AFU_ORTHOLOGUE AFUA_3G10980)-RELATED"/>
    <property type="match status" value="1"/>
</dbReference>
<dbReference type="NCBIfam" id="NF037970">
    <property type="entry name" value="vanZ_1"/>
    <property type="match status" value="1"/>
</dbReference>
<keyword evidence="1" id="KW-1133">Transmembrane helix</keyword>
<organism evidence="2 3">
    <name type="scientific">Candidatus Prevotella avicola</name>
    <dbReference type="NCBI Taxonomy" id="2838738"/>
    <lineage>
        <taxon>Bacteria</taxon>
        <taxon>Pseudomonadati</taxon>
        <taxon>Bacteroidota</taxon>
        <taxon>Bacteroidia</taxon>
        <taxon>Bacteroidales</taxon>
        <taxon>Prevotellaceae</taxon>
        <taxon>Prevotella</taxon>
    </lineage>
</organism>
<feature type="transmembrane region" description="Helical" evidence="1">
    <location>
        <begin position="69"/>
        <end position="89"/>
    </location>
</feature>
<proteinExistence type="predicted"/>
<dbReference type="EMBL" id="DXBE01000048">
    <property type="protein sequence ID" value="HIZ69531.1"/>
    <property type="molecule type" value="Genomic_DNA"/>
</dbReference>
<gene>
    <name evidence="2" type="ORF">H9966_06605</name>
</gene>
<sequence length="132" mass="15231">MCHFIRKYPLSLLICVAIWILCFIDIPETPLDSVSLIDKWTHIVMYLGLCLVLWWEYLRAHAYIYNKVWTTIGGCLFPMLMGGVIEILQAYCTGGRRSGDWIDFLADAVGVLLAQLICIPLARRLAKRRKER</sequence>
<reference evidence="2" key="2">
    <citation type="submission" date="2021-04" db="EMBL/GenBank/DDBJ databases">
        <authorList>
            <person name="Gilroy R."/>
        </authorList>
    </citation>
    <scope>NUCLEOTIDE SEQUENCE</scope>
    <source>
        <strain evidence="2">ChiHecec3B27-8219</strain>
    </source>
</reference>
<feature type="transmembrane region" description="Helical" evidence="1">
    <location>
        <begin position="101"/>
        <end position="122"/>
    </location>
</feature>
<accession>A0A9D2JW56</accession>
<dbReference type="Proteomes" id="UP000824055">
    <property type="component" value="Unassembled WGS sequence"/>
</dbReference>
<feature type="transmembrane region" description="Helical" evidence="1">
    <location>
        <begin position="40"/>
        <end position="57"/>
    </location>
</feature>